<keyword evidence="3" id="KW-1185">Reference proteome</keyword>
<accession>A0A166PB04</accession>
<evidence type="ECO:0000313" key="2">
    <source>
        <dbReference type="EMBL" id="KZP25909.1"/>
    </source>
</evidence>
<feature type="transmembrane region" description="Helical" evidence="1">
    <location>
        <begin position="886"/>
        <end position="907"/>
    </location>
</feature>
<organism evidence="2 3">
    <name type="scientific">Athelia psychrophila</name>
    <dbReference type="NCBI Taxonomy" id="1759441"/>
    <lineage>
        <taxon>Eukaryota</taxon>
        <taxon>Fungi</taxon>
        <taxon>Dikarya</taxon>
        <taxon>Basidiomycota</taxon>
        <taxon>Agaricomycotina</taxon>
        <taxon>Agaricomycetes</taxon>
        <taxon>Agaricomycetidae</taxon>
        <taxon>Atheliales</taxon>
        <taxon>Atheliaceae</taxon>
        <taxon>Athelia</taxon>
    </lineage>
</organism>
<feature type="transmembrane region" description="Helical" evidence="1">
    <location>
        <begin position="852"/>
        <end position="874"/>
    </location>
</feature>
<dbReference type="EMBL" id="KV417517">
    <property type="protein sequence ID" value="KZP25909.1"/>
    <property type="molecule type" value="Genomic_DNA"/>
</dbReference>
<evidence type="ECO:0000313" key="3">
    <source>
        <dbReference type="Proteomes" id="UP000076532"/>
    </source>
</evidence>
<feature type="transmembrane region" description="Helical" evidence="1">
    <location>
        <begin position="227"/>
        <end position="246"/>
    </location>
</feature>
<keyword evidence="1" id="KW-0472">Membrane</keyword>
<sequence>MDEYPLLPLSRPILGTNNHDDEFNPHDLINEHLETHIRAGSENSLAEQAVRTSATSTASNDRGFAAGILSHFHHCAIPFAVRLPALLIAFGTLFLALSIVLWLSHRQYDHQNSFVPANVTSGILVREPASRGNSSSNEAVAVGLIISSVVTQFVALTAPVLLGTIAYRLGFDWGKASQELDHGKLPTQDQYGLIIDMFTMASIPTMWRTSSYILQRTIRRAKAPRMLLRGFFAVCILFALTRFIGLADVALHSTTSSIALPIAMATADTAYGTTINQLAMAQGSSELMKHEGVLTSQNKSLVNQVFTLNNQSQMAYIARLSADIPTDISFIAPTLGVESSCINITADCLSQSSPDPYGHYSAYNCSSAGYPDYHQTNESTVFHTLAVPSKYLSNLNATSGILSLNRNPFPVLSVGWRDGTCSGPYLGTCVAGPISGPSYLFLACNISVYDTVLQYSEGVYTMVNRTLSTPQSASIVTQPISVFENHSDDSEVPLVTTLADDIVYSPTTEDQELGEFVGADLSRLLLSYSAGYLSTNPAHAIANLGIITRYNATSLAITLLLVSLYSLLAFVIFGWASTARIEPASHLRLACEEQSHVVSTQGLVYNAQLRLTRPSTLIPQALYGWSAEHETHGISPSPTGYVMNKEVELFEGRYGRNRDRLAITWDLGVEGPRDVKTRMRAAGHDHDEEENPTSQSAFKYQDSASAMTDVASSSLNLPGAETSTADIPEVSNSHRQYRIPLSGRLPALMVSLSSSVLATSLICWLYIRRYRALDSGLTPLYPYITVKEPSKSSNVDADGTVLVGLLISSITTQFVSWTAPLLLVVVAYRVAIDWLEYSGRMNLPNLPTPQQYGHLINLFSIGGPCLLLEFGGYLRDSKNRMRVPSMLIGTYVTMVTIFMSTHIVGLADLALHSTTTSGTVSSVNVVDPLGSVYGTVKCPFDPSPFNDTVTYAMVAPIATTLEGIRTANRRSTVNSVLTYNSDDEMAYIIRVPALIPVSVSFIAPSLGISAQCIGITPNCTYSCGPNGICLLSNCIDYPDITGIGSLFTVDADQWSGSNLKNPFRAVWSSFLDGPPGNYQFGNLLSNSTGDFSFLAMACNITVYDIFLHYTNGSYTVVNKTTASGATTAYATYPLRSNAATSFTVQPPPIDLLLLSDLVEMNPSAADFAADFSPNVARLLLAFSAGVLQSAPAAQVMADGIVTRYPFIPLAIYLFSVYLYAFLALSIFIWVASAGRRSAGTVGTKKQVGGYSTLASDSGNTMGDESLGQARELVTKAQWHISQPSSLVAALFGGTREVDGGPDADINASEEYADDKRLAVGLHEQTEEDGSNRRLVYGVWEVQGFKKTNEE</sequence>
<feature type="transmembrane region" description="Helical" evidence="1">
    <location>
        <begin position="814"/>
        <end position="832"/>
    </location>
</feature>
<feature type="transmembrane region" description="Helical" evidence="1">
    <location>
        <begin position="140"/>
        <end position="170"/>
    </location>
</feature>
<name>A0A166PB04_9AGAM</name>
<dbReference type="OrthoDB" id="3357029at2759"/>
<feature type="transmembrane region" description="Helical" evidence="1">
    <location>
        <begin position="190"/>
        <end position="207"/>
    </location>
</feature>
<dbReference type="STRING" id="436010.A0A166PB04"/>
<proteinExistence type="predicted"/>
<dbReference type="Proteomes" id="UP000076532">
    <property type="component" value="Unassembled WGS sequence"/>
</dbReference>
<feature type="transmembrane region" description="Helical" evidence="1">
    <location>
        <begin position="79"/>
        <end position="103"/>
    </location>
</feature>
<protein>
    <submittedName>
        <fullName evidence="2">Uncharacterized protein</fullName>
    </submittedName>
</protein>
<feature type="transmembrane region" description="Helical" evidence="1">
    <location>
        <begin position="745"/>
        <end position="767"/>
    </location>
</feature>
<feature type="transmembrane region" description="Helical" evidence="1">
    <location>
        <begin position="555"/>
        <end position="576"/>
    </location>
</feature>
<evidence type="ECO:0000256" key="1">
    <source>
        <dbReference type="SAM" id="Phobius"/>
    </source>
</evidence>
<keyword evidence="1" id="KW-0812">Transmembrane</keyword>
<keyword evidence="1" id="KW-1133">Transmembrane helix</keyword>
<feature type="transmembrane region" description="Helical" evidence="1">
    <location>
        <begin position="1209"/>
        <end position="1230"/>
    </location>
</feature>
<gene>
    <name evidence="2" type="ORF">FIBSPDRAFT_1041015</name>
</gene>
<reference evidence="2 3" key="1">
    <citation type="journal article" date="2016" name="Mol. Biol. Evol.">
        <title>Comparative Genomics of Early-Diverging Mushroom-Forming Fungi Provides Insights into the Origins of Lignocellulose Decay Capabilities.</title>
        <authorList>
            <person name="Nagy L.G."/>
            <person name="Riley R."/>
            <person name="Tritt A."/>
            <person name="Adam C."/>
            <person name="Daum C."/>
            <person name="Floudas D."/>
            <person name="Sun H."/>
            <person name="Yadav J.S."/>
            <person name="Pangilinan J."/>
            <person name="Larsson K.H."/>
            <person name="Matsuura K."/>
            <person name="Barry K."/>
            <person name="Labutti K."/>
            <person name="Kuo R."/>
            <person name="Ohm R.A."/>
            <person name="Bhattacharya S.S."/>
            <person name="Shirouzu T."/>
            <person name="Yoshinaga Y."/>
            <person name="Martin F.M."/>
            <person name="Grigoriev I.V."/>
            <person name="Hibbett D.S."/>
        </authorList>
    </citation>
    <scope>NUCLEOTIDE SEQUENCE [LARGE SCALE GENOMIC DNA]</scope>
    <source>
        <strain evidence="2 3">CBS 109695</strain>
    </source>
</reference>